<reference evidence="1" key="1">
    <citation type="submission" date="2023-11" db="EMBL/GenBank/DDBJ databases">
        <authorList>
            <person name="Poullet M."/>
        </authorList>
    </citation>
    <scope>NUCLEOTIDE SEQUENCE</scope>
    <source>
        <strain evidence="1">E1834</strain>
    </source>
</reference>
<accession>A0ACB0ZE18</accession>
<dbReference type="Proteomes" id="UP001497535">
    <property type="component" value="Unassembled WGS sequence"/>
</dbReference>
<name>A0ACB0ZE18_MELEN</name>
<proteinExistence type="predicted"/>
<dbReference type="EMBL" id="CAVMJV010000030">
    <property type="protein sequence ID" value="CAK5076688.1"/>
    <property type="molecule type" value="Genomic_DNA"/>
</dbReference>
<evidence type="ECO:0000313" key="2">
    <source>
        <dbReference type="Proteomes" id="UP001497535"/>
    </source>
</evidence>
<sequence length="58" mass="6487">MKTNAVGHPISDFECQLGPCQQRWFNWSSGVDFPLVRLVNVSISLVQFAIKTGWCSTS</sequence>
<comment type="caution">
    <text evidence="1">The sequence shown here is derived from an EMBL/GenBank/DDBJ whole genome shotgun (WGS) entry which is preliminary data.</text>
</comment>
<organism evidence="1 2">
    <name type="scientific">Meloidogyne enterolobii</name>
    <name type="common">Root-knot nematode worm</name>
    <name type="synonym">Meloidogyne mayaguensis</name>
    <dbReference type="NCBI Taxonomy" id="390850"/>
    <lineage>
        <taxon>Eukaryota</taxon>
        <taxon>Metazoa</taxon>
        <taxon>Ecdysozoa</taxon>
        <taxon>Nematoda</taxon>
        <taxon>Chromadorea</taxon>
        <taxon>Rhabditida</taxon>
        <taxon>Tylenchina</taxon>
        <taxon>Tylenchomorpha</taxon>
        <taxon>Tylenchoidea</taxon>
        <taxon>Meloidogynidae</taxon>
        <taxon>Meloidogyninae</taxon>
        <taxon>Meloidogyne</taxon>
    </lineage>
</organism>
<evidence type="ECO:0000313" key="1">
    <source>
        <dbReference type="EMBL" id="CAK5076688.1"/>
    </source>
</evidence>
<keyword evidence="2" id="KW-1185">Reference proteome</keyword>
<gene>
    <name evidence="1" type="ORF">MENTE1834_LOCUS23560</name>
</gene>
<protein>
    <submittedName>
        <fullName evidence="1">Uncharacterized protein</fullName>
    </submittedName>
</protein>